<dbReference type="AlphaFoldDB" id="A0A1W7CSC3"/>
<accession>A0A1W7CSC3</accession>
<proteinExistence type="predicted"/>
<evidence type="ECO:0000313" key="1">
    <source>
        <dbReference type="EMBL" id="ARQ67701.1"/>
    </source>
</evidence>
<protein>
    <submittedName>
        <fullName evidence="1">Uncharacterized protein</fullName>
    </submittedName>
</protein>
<evidence type="ECO:0000313" key="2">
    <source>
        <dbReference type="Proteomes" id="UP000194218"/>
    </source>
</evidence>
<reference evidence="1 2" key="1">
    <citation type="submission" date="2017-05" db="EMBL/GenBank/DDBJ databases">
        <title>Complete genome sequence of Streptomyces sp. SCSIO 03032 revealed the diverse biosynthetic pathways for its bioactive secondary metabolites.</title>
        <authorList>
            <person name="Ma L."/>
            <person name="Zhu Y."/>
            <person name="Zhang W."/>
            <person name="Zhang G."/>
            <person name="Tian X."/>
            <person name="Zhang S."/>
            <person name="Zhang C."/>
        </authorList>
    </citation>
    <scope>NUCLEOTIDE SEQUENCE [LARGE SCALE GENOMIC DNA]</scope>
    <source>
        <strain evidence="1 2">SCSIO 03032</strain>
    </source>
</reference>
<dbReference type="Pfam" id="PF09855">
    <property type="entry name" value="Zn_ribbon_13"/>
    <property type="match status" value="1"/>
</dbReference>
<dbReference type="EMBL" id="CP021121">
    <property type="protein sequence ID" value="ARQ67701.1"/>
    <property type="molecule type" value="Genomic_DNA"/>
</dbReference>
<dbReference type="InterPro" id="IPR018652">
    <property type="entry name" value="DUF2082_NA-bd_Znr"/>
</dbReference>
<keyword evidence="2" id="KW-1185">Reference proteome</keyword>
<gene>
    <name evidence="1" type="ORF">CAG99_01625</name>
</gene>
<dbReference type="KEGG" id="smao:CAG99_01625"/>
<sequence length="68" mass="7773">MRVFVGNQQVHCPFCRYHLFTRREIKLDGTGLSFLGLDWSTKSATGLICGQCGYVQMFCEPRLRVETA</sequence>
<dbReference type="Proteomes" id="UP000194218">
    <property type="component" value="Chromosome"/>
</dbReference>
<organism evidence="1 2">
    <name type="scientific">Streptomyces marincola</name>
    <dbReference type="NCBI Taxonomy" id="2878388"/>
    <lineage>
        <taxon>Bacteria</taxon>
        <taxon>Bacillati</taxon>
        <taxon>Actinomycetota</taxon>
        <taxon>Actinomycetes</taxon>
        <taxon>Kitasatosporales</taxon>
        <taxon>Streptomycetaceae</taxon>
        <taxon>Streptomyces</taxon>
    </lineage>
</organism>
<name>A0A1W7CSC3_9ACTN</name>